<dbReference type="GO" id="GO:0005524">
    <property type="term" value="F:ATP binding"/>
    <property type="evidence" value="ECO:0007669"/>
    <property type="project" value="UniProtKB-KW"/>
</dbReference>
<feature type="domain" description="ABC transmembrane type-1" evidence="10">
    <location>
        <begin position="29"/>
        <end position="307"/>
    </location>
</feature>
<dbReference type="InterPro" id="IPR011527">
    <property type="entry name" value="ABC1_TM_dom"/>
</dbReference>
<dbReference type="GO" id="GO:0030256">
    <property type="term" value="C:type I protein secretion system complex"/>
    <property type="evidence" value="ECO:0007669"/>
    <property type="project" value="InterPro"/>
</dbReference>
<evidence type="ECO:0000256" key="7">
    <source>
        <dbReference type="SAM" id="MobiDB-lite"/>
    </source>
</evidence>
<dbReference type="Gene3D" id="1.20.1560.10">
    <property type="entry name" value="ABC transporter type 1, transmembrane domain"/>
    <property type="match status" value="1"/>
</dbReference>
<evidence type="ECO:0000256" key="5">
    <source>
        <dbReference type="ARBA" id="ARBA00022989"/>
    </source>
</evidence>
<dbReference type="PROSITE" id="PS00211">
    <property type="entry name" value="ABC_TRANSPORTER_1"/>
    <property type="match status" value="1"/>
</dbReference>
<dbReference type="InterPro" id="IPR039421">
    <property type="entry name" value="Type_1_exporter"/>
</dbReference>
<dbReference type="PANTHER" id="PTHR24221">
    <property type="entry name" value="ATP-BINDING CASSETTE SUB-FAMILY B"/>
    <property type="match status" value="1"/>
</dbReference>
<dbReference type="InterPro" id="IPR017871">
    <property type="entry name" value="ABC_transporter-like_CS"/>
</dbReference>
<evidence type="ECO:0000256" key="6">
    <source>
        <dbReference type="ARBA" id="ARBA00023136"/>
    </source>
</evidence>
<keyword evidence="12" id="KW-1185">Reference proteome</keyword>
<dbReference type="GO" id="GO:0005886">
    <property type="term" value="C:plasma membrane"/>
    <property type="evidence" value="ECO:0007669"/>
    <property type="project" value="UniProtKB-SubCell"/>
</dbReference>
<evidence type="ECO:0000313" key="11">
    <source>
        <dbReference type="EMBL" id="SMF96690.1"/>
    </source>
</evidence>
<sequence length="590" mass="63991">MTPSQGSGRSSFAESDLGKAFAACKGSFLFAGFFSLFVNLLLLVPSFYMMAVYDKVISSGSESTLYMLTLITVFLFLVMGGLEWVRSQILISTSTRLDQLLGNRVFDSVFAQALATGGRMATAQPLGDLLQLRQFLTGPGLFAFFDAPWMPIYLVLMFLFHWAFGVLAVVSAIVLGVLAVWNELATRSHLEQANREAAEASQFTQRNLRNAEVIEAMGMHEPLRARWQQKQMKMLSLQGQASAKAGLISMLGKTYRLTIQSLALGLGAYLALHKEITPGLMIGGSILLGRALAPLDLMISNWRGFLTAREAYHRLDRLLAAVPEREPPMPLPAPRGRIALEQLVIVPPGAQEAVIKGINLVLEPGTQLAIIGPSAAGKSTLVRGILGLYRPAKGCVRLDGADILHWDRRQLGQYIGYLPQDVELLDGTVSENIARFGEIDPEKVVAAARAAGIHDMILRLPQGYDTRLLGNGGVLSAGQQQRLGLARALHGDPRVVILDEPNSNLDQAGDMALIATLAELKRQGKTVIIITHRTNMLAQVDNVLMLVDGQVALCGPRDEVLAKLNQAQQPQPTAQPRPVQPARIGQAASS</sequence>
<keyword evidence="2 8" id="KW-0812">Transmembrane</keyword>
<evidence type="ECO:0000256" key="4">
    <source>
        <dbReference type="ARBA" id="ARBA00022840"/>
    </source>
</evidence>
<dbReference type="RefSeq" id="WP_085215551.1">
    <property type="nucleotide sequence ID" value="NZ_FXAM01000001.1"/>
</dbReference>
<gene>
    <name evidence="11" type="ORF">SAMN02949497_4096</name>
</gene>
<dbReference type="InterPro" id="IPR047957">
    <property type="entry name" value="ABC_AprD-like_6TM"/>
</dbReference>
<evidence type="ECO:0000259" key="10">
    <source>
        <dbReference type="PROSITE" id="PS50929"/>
    </source>
</evidence>
<dbReference type="Pfam" id="PF00005">
    <property type="entry name" value="ABC_tran"/>
    <property type="match status" value="1"/>
</dbReference>
<evidence type="ECO:0000313" key="12">
    <source>
        <dbReference type="Proteomes" id="UP000192923"/>
    </source>
</evidence>
<dbReference type="Pfam" id="PF00664">
    <property type="entry name" value="ABC_membrane"/>
    <property type="match status" value="1"/>
</dbReference>
<dbReference type="InterPro" id="IPR027417">
    <property type="entry name" value="P-loop_NTPase"/>
</dbReference>
<feature type="domain" description="ABC transporter" evidence="9">
    <location>
        <begin position="338"/>
        <end position="573"/>
    </location>
</feature>
<organism evidence="11 12">
    <name type="scientific">Methylomagnum ishizawai</name>
    <dbReference type="NCBI Taxonomy" id="1760988"/>
    <lineage>
        <taxon>Bacteria</taxon>
        <taxon>Pseudomonadati</taxon>
        <taxon>Pseudomonadota</taxon>
        <taxon>Gammaproteobacteria</taxon>
        <taxon>Methylococcales</taxon>
        <taxon>Methylococcaceae</taxon>
        <taxon>Methylomagnum</taxon>
    </lineage>
</organism>
<dbReference type="PANTHER" id="PTHR24221:SF248">
    <property type="entry name" value="ABC TRANSPORTER TRANSMEMBRANE REGION"/>
    <property type="match status" value="1"/>
</dbReference>
<evidence type="ECO:0000256" key="8">
    <source>
        <dbReference type="SAM" id="Phobius"/>
    </source>
</evidence>
<keyword evidence="5 8" id="KW-1133">Transmembrane helix</keyword>
<dbReference type="GO" id="GO:0016887">
    <property type="term" value="F:ATP hydrolysis activity"/>
    <property type="evidence" value="ECO:0007669"/>
    <property type="project" value="InterPro"/>
</dbReference>
<dbReference type="GO" id="GO:0030253">
    <property type="term" value="P:protein secretion by the type I secretion system"/>
    <property type="evidence" value="ECO:0007669"/>
    <property type="project" value="InterPro"/>
</dbReference>
<protein>
    <submittedName>
        <fullName evidence="11">ATP-binding cassette, subfamily C, EexD</fullName>
    </submittedName>
</protein>
<dbReference type="InterPro" id="IPR010128">
    <property type="entry name" value="ATPase_T1SS_PrtD-like"/>
</dbReference>
<dbReference type="SUPFAM" id="SSF52540">
    <property type="entry name" value="P-loop containing nucleoside triphosphate hydrolases"/>
    <property type="match status" value="1"/>
</dbReference>
<proteinExistence type="predicted"/>
<accession>A0A1Y6D2S1</accession>
<dbReference type="SMART" id="SM00382">
    <property type="entry name" value="AAA"/>
    <property type="match status" value="1"/>
</dbReference>
<dbReference type="InterPro" id="IPR003439">
    <property type="entry name" value="ABC_transporter-like_ATP-bd"/>
</dbReference>
<name>A0A1Y6D2S1_9GAMM</name>
<dbReference type="SUPFAM" id="SSF90123">
    <property type="entry name" value="ABC transporter transmembrane region"/>
    <property type="match status" value="1"/>
</dbReference>
<dbReference type="PROSITE" id="PS50929">
    <property type="entry name" value="ABC_TM1F"/>
    <property type="match status" value="1"/>
</dbReference>
<dbReference type="CDD" id="cd18586">
    <property type="entry name" value="ABC_6TM_PrtD_like"/>
    <property type="match status" value="1"/>
</dbReference>
<reference evidence="11 12" key="1">
    <citation type="submission" date="2016-12" db="EMBL/GenBank/DDBJ databases">
        <authorList>
            <person name="Song W.-J."/>
            <person name="Kurnit D.M."/>
        </authorList>
    </citation>
    <scope>NUCLEOTIDE SEQUENCE [LARGE SCALE GENOMIC DNA]</scope>
    <source>
        <strain evidence="11 12">175</strain>
    </source>
</reference>
<evidence type="ECO:0000256" key="2">
    <source>
        <dbReference type="ARBA" id="ARBA00022692"/>
    </source>
</evidence>
<evidence type="ECO:0000256" key="3">
    <source>
        <dbReference type="ARBA" id="ARBA00022741"/>
    </source>
</evidence>
<dbReference type="Proteomes" id="UP000192923">
    <property type="component" value="Unassembled WGS sequence"/>
</dbReference>
<dbReference type="NCBIfam" id="TIGR01842">
    <property type="entry name" value="type_I_sec_PrtD"/>
    <property type="match status" value="1"/>
</dbReference>
<keyword evidence="4 11" id="KW-0067">ATP-binding</keyword>
<feature type="transmembrane region" description="Helical" evidence="8">
    <location>
        <begin position="152"/>
        <end position="181"/>
    </location>
</feature>
<dbReference type="Gene3D" id="3.40.50.300">
    <property type="entry name" value="P-loop containing nucleotide triphosphate hydrolases"/>
    <property type="match status" value="1"/>
</dbReference>
<dbReference type="GO" id="GO:0034040">
    <property type="term" value="F:ATPase-coupled lipid transmembrane transporter activity"/>
    <property type="evidence" value="ECO:0007669"/>
    <property type="project" value="TreeGrafter"/>
</dbReference>
<feature type="transmembrane region" description="Helical" evidence="8">
    <location>
        <begin position="28"/>
        <end position="53"/>
    </location>
</feature>
<keyword evidence="3" id="KW-0547">Nucleotide-binding</keyword>
<dbReference type="InterPro" id="IPR036640">
    <property type="entry name" value="ABC1_TM_sf"/>
</dbReference>
<dbReference type="EMBL" id="FXAM01000001">
    <property type="protein sequence ID" value="SMF96690.1"/>
    <property type="molecule type" value="Genomic_DNA"/>
</dbReference>
<keyword evidence="6 8" id="KW-0472">Membrane</keyword>
<dbReference type="AlphaFoldDB" id="A0A1Y6D2S1"/>
<comment type="subcellular location">
    <subcellularLocation>
        <location evidence="1">Cell membrane</location>
        <topology evidence="1">Multi-pass membrane protein</topology>
    </subcellularLocation>
</comment>
<dbReference type="PROSITE" id="PS50893">
    <property type="entry name" value="ABC_TRANSPORTER_2"/>
    <property type="match status" value="1"/>
</dbReference>
<dbReference type="GO" id="GO:0140359">
    <property type="term" value="F:ABC-type transporter activity"/>
    <property type="evidence" value="ECO:0007669"/>
    <property type="project" value="InterPro"/>
</dbReference>
<evidence type="ECO:0000259" key="9">
    <source>
        <dbReference type="PROSITE" id="PS50893"/>
    </source>
</evidence>
<dbReference type="STRING" id="1760988.SAMN02949497_4096"/>
<feature type="region of interest" description="Disordered" evidence="7">
    <location>
        <begin position="566"/>
        <end position="590"/>
    </location>
</feature>
<feature type="transmembrane region" description="Helical" evidence="8">
    <location>
        <begin position="65"/>
        <end position="85"/>
    </location>
</feature>
<dbReference type="OrthoDB" id="9806127at2"/>
<evidence type="ECO:0000256" key="1">
    <source>
        <dbReference type="ARBA" id="ARBA00004651"/>
    </source>
</evidence>
<dbReference type="InterPro" id="IPR003593">
    <property type="entry name" value="AAA+_ATPase"/>
</dbReference>